<name>A0A6B8M3L2_9HYPH</name>
<dbReference type="PANTHER" id="PTHR30582">
    <property type="entry name" value="L,D-TRANSPEPTIDASE"/>
    <property type="match status" value="1"/>
</dbReference>
<evidence type="ECO:0000256" key="2">
    <source>
        <dbReference type="ARBA" id="ARBA00005992"/>
    </source>
</evidence>
<reference evidence="11 12" key="1">
    <citation type="submission" date="2019-09" db="EMBL/GenBank/DDBJ databases">
        <title>Isolation and complete genome sequencing of Methylocystis species.</title>
        <authorList>
            <person name="Rumah B.L."/>
            <person name="Stead C.E."/>
            <person name="Stevens B.C."/>
            <person name="Minton N.P."/>
            <person name="Grosse-Honebrink A."/>
            <person name="Zhang Y."/>
        </authorList>
    </citation>
    <scope>NUCLEOTIDE SEQUENCE [LARGE SCALE GENOMIC DNA]</scope>
    <source>
        <strain evidence="11 12">BRCS2</strain>
    </source>
</reference>
<evidence type="ECO:0000256" key="3">
    <source>
        <dbReference type="ARBA" id="ARBA00022679"/>
    </source>
</evidence>
<dbReference type="InterPro" id="IPR050979">
    <property type="entry name" value="LD-transpeptidase"/>
</dbReference>
<dbReference type="SUPFAM" id="SSF141523">
    <property type="entry name" value="L,D-transpeptidase catalytic domain-like"/>
    <property type="match status" value="1"/>
</dbReference>
<evidence type="ECO:0000313" key="12">
    <source>
        <dbReference type="Proteomes" id="UP000422569"/>
    </source>
</evidence>
<keyword evidence="6 7" id="KW-0961">Cell wall biogenesis/degradation</keyword>
<dbReference type="Proteomes" id="UP000422569">
    <property type="component" value="Chromosome"/>
</dbReference>
<keyword evidence="12" id="KW-1185">Reference proteome</keyword>
<dbReference type="GO" id="GO:0071555">
    <property type="term" value="P:cell wall organization"/>
    <property type="evidence" value="ECO:0007669"/>
    <property type="project" value="UniProtKB-UniRule"/>
</dbReference>
<evidence type="ECO:0000256" key="7">
    <source>
        <dbReference type="PROSITE-ProRule" id="PRU01373"/>
    </source>
</evidence>
<feature type="signal peptide" evidence="9">
    <location>
        <begin position="1"/>
        <end position="21"/>
    </location>
</feature>
<dbReference type="GO" id="GO:0016740">
    <property type="term" value="F:transferase activity"/>
    <property type="evidence" value="ECO:0007669"/>
    <property type="project" value="UniProtKB-KW"/>
</dbReference>
<keyword evidence="3" id="KW-0808">Transferase</keyword>
<evidence type="ECO:0000256" key="6">
    <source>
        <dbReference type="ARBA" id="ARBA00023316"/>
    </source>
</evidence>
<gene>
    <name evidence="11" type="ORF">F7D14_05345</name>
</gene>
<dbReference type="AlphaFoldDB" id="A0A6B8M3L2"/>
<feature type="compositionally biased region" description="Basic and acidic residues" evidence="8">
    <location>
        <begin position="143"/>
        <end position="158"/>
    </location>
</feature>
<keyword evidence="9" id="KW-0732">Signal</keyword>
<keyword evidence="5 7" id="KW-0573">Peptidoglycan synthesis</keyword>
<evidence type="ECO:0000256" key="9">
    <source>
        <dbReference type="SAM" id="SignalP"/>
    </source>
</evidence>
<evidence type="ECO:0000259" key="10">
    <source>
        <dbReference type="PROSITE" id="PS52029"/>
    </source>
</evidence>
<accession>A0A6B8M3L2</accession>
<dbReference type="InterPro" id="IPR005490">
    <property type="entry name" value="LD_TPept_cat_dom"/>
</dbReference>
<comment type="pathway">
    <text evidence="1 7">Cell wall biogenesis; peptidoglycan biosynthesis.</text>
</comment>
<dbReference type="PROSITE" id="PS52029">
    <property type="entry name" value="LD_TPASE"/>
    <property type="match status" value="1"/>
</dbReference>
<evidence type="ECO:0000256" key="4">
    <source>
        <dbReference type="ARBA" id="ARBA00022960"/>
    </source>
</evidence>
<feature type="active site" description="Nucleophile" evidence="7">
    <location>
        <position position="109"/>
    </location>
</feature>
<evidence type="ECO:0000256" key="8">
    <source>
        <dbReference type="SAM" id="MobiDB-lite"/>
    </source>
</evidence>
<dbReference type="InterPro" id="IPR038063">
    <property type="entry name" value="Transpep_catalytic_dom"/>
</dbReference>
<evidence type="ECO:0000256" key="1">
    <source>
        <dbReference type="ARBA" id="ARBA00004752"/>
    </source>
</evidence>
<dbReference type="KEGG" id="mpar:F7D14_05345"/>
<dbReference type="Pfam" id="PF03734">
    <property type="entry name" value="YkuD"/>
    <property type="match status" value="1"/>
</dbReference>
<proteinExistence type="inferred from homology"/>
<dbReference type="CDD" id="cd16913">
    <property type="entry name" value="YkuD_like"/>
    <property type="match status" value="1"/>
</dbReference>
<organism evidence="11 12">
    <name type="scientific">Methylocystis parvus</name>
    <dbReference type="NCBI Taxonomy" id="134"/>
    <lineage>
        <taxon>Bacteria</taxon>
        <taxon>Pseudomonadati</taxon>
        <taxon>Pseudomonadota</taxon>
        <taxon>Alphaproteobacteria</taxon>
        <taxon>Hyphomicrobiales</taxon>
        <taxon>Methylocystaceae</taxon>
        <taxon>Methylocystis</taxon>
    </lineage>
</organism>
<comment type="similarity">
    <text evidence="2">Belongs to the YkuD family.</text>
</comment>
<evidence type="ECO:0000256" key="5">
    <source>
        <dbReference type="ARBA" id="ARBA00022984"/>
    </source>
</evidence>
<dbReference type="GO" id="GO:0018104">
    <property type="term" value="P:peptidoglycan-protein cross-linking"/>
    <property type="evidence" value="ECO:0007669"/>
    <property type="project" value="TreeGrafter"/>
</dbReference>
<protein>
    <submittedName>
        <fullName evidence="11">L,D-transpeptidase</fullName>
    </submittedName>
</protein>
<sequence>MNMIRLFFVAAGLLASASVEAAVRISIDLSKQRLTAMRGGETVVWKISSGRPGYETPAGHYSVMRMEADHHSDEYEQAPMPYAIFFSPRGLAIHGTFERGLGSPRSHGCVRLAIGNAQKLFQWVEEEGGASIDIVGGTQSADRGFREEPPGVERVERRRPARRMRPAEPDYPEYVPDQAYRWY</sequence>
<dbReference type="PANTHER" id="PTHR30582:SF2">
    <property type="entry name" value="L,D-TRANSPEPTIDASE YCIB-RELATED"/>
    <property type="match status" value="1"/>
</dbReference>
<feature type="domain" description="L,D-TPase catalytic" evidence="10">
    <location>
        <begin position="23"/>
        <end position="135"/>
    </location>
</feature>
<feature type="region of interest" description="Disordered" evidence="8">
    <location>
        <begin position="136"/>
        <end position="170"/>
    </location>
</feature>
<dbReference type="UniPathway" id="UPA00219"/>
<feature type="chain" id="PRO_5025564726" evidence="9">
    <location>
        <begin position="22"/>
        <end position="183"/>
    </location>
</feature>
<dbReference type="Gene3D" id="2.40.440.10">
    <property type="entry name" value="L,D-transpeptidase catalytic domain-like"/>
    <property type="match status" value="1"/>
</dbReference>
<dbReference type="EMBL" id="CP044331">
    <property type="protein sequence ID" value="QGM96956.1"/>
    <property type="molecule type" value="Genomic_DNA"/>
</dbReference>
<feature type="active site" description="Proton donor/acceptor" evidence="7">
    <location>
        <position position="94"/>
    </location>
</feature>
<evidence type="ECO:0000313" key="11">
    <source>
        <dbReference type="EMBL" id="QGM96956.1"/>
    </source>
</evidence>
<keyword evidence="4 7" id="KW-0133">Cell shape</keyword>
<dbReference type="GO" id="GO:0005576">
    <property type="term" value="C:extracellular region"/>
    <property type="evidence" value="ECO:0007669"/>
    <property type="project" value="TreeGrafter"/>
</dbReference>
<dbReference type="GO" id="GO:0008360">
    <property type="term" value="P:regulation of cell shape"/>
    <property type="evidence" value="ECO:0007669"/>
    <property type="project" value="UniProtKB-UniRule"/>
</dbReference>
<dbReference type="GO" id="GO:0071972">
    <property type="term" value="F:peptidoglycan L,D-transpeptidase activity"/>
    <property type="evidence" value="ECO:0007669"/>
    <property type="project" value="TreeGrafter"/>
</dbReference>